<protein>
    <submittedName>
        <fullName evidence="1">Uncharacterized protein</fullName>
    </submittedName>
</protein>
<dbReference type="EMBL" id="JANPWB010000009">
    <property type="protein sequence ID" value="KAJ1154952.1"/>
    <property type="molecule type" value="Genomic_DNA"/>
</dbReference>
<dbReference type="Proteomes" id="UP001066276">
    <property type="component" value="Chromosome 5"/>
</dbReference>
<proteinExistence type="predicted"/>
<accession>A0AAV7RTS1</accession>
<evidence type="ECO:0000313" key="2">
    <source>
        <dbReference type="Proteomes" id="UP001066276"/>
    </source>
</evidence>
<sequence>MGGLQPISQPNNCAAVVGNAEDQRRLPSWAPEEGVTGRVEVSGPKEGLLAGWGLRGGSGKQECPVGLCVPVAPLGLGDESEQPEGQMETSGSAAEMLQGEACCSDRELTIALVLSAVRRTAGAHAAMHLERE</sequence>
<organism evidence="1 2">
    <name type="scientific">Pleurodeles waltl</name>
    <name type="common">Iberian ribbed newt</name>
    <dbReference type="NCBI Taxonomy" id="8319"/>
    <lineage>
        <taxon>Eukaryota</taxon>
        <taxon>Metazoa</taxon>
        <taxon>Chordata</taxon>
        <taxon>Craniata</taxon>
        <taxon>Vertebrata</taxon>
        <taxon>Euteleostomi</taxon>
        <taxon>Amphibia</taxon>
        <taxon>Batrachia</taxon>
        <taxon>Caudata</taxon>
        <taxon>Salamandroidea</taxon>
        <taxon>Salamandridae</taxon>
        <taxon>Pleurodelinae</taxon>
        <taxon>Pleurodeles</taxon>
    </lineage>
</organism>
<comment type="caution">
    <text evidence="1">The sequence shown here is derived from an EMBL/GenBank/DDBJ whole genome shotgun (WGS) entry which is preliminary data.</text>
</comment>
<evidence type="ECO:0000313" key="1">
    <source>
        <dbReference type="EMBL" id="KAJ1154952.1"/>
    </source>
</evidence>
<keyword evidence="2" id="KW-1185">Reference proteome</keyword>
<reference evidence="1" key="1">
    <citation type="journal article" date="2022" name="bioRxiv">
        <title>Sequencing and chromosome-scale assembly of the giantPleurodeles waltlgenome.</title>
        <authorList>
            <person name="Brown T."/>
            <person name="Elewa A."/>
            <person name="Iarovenko S."/>
            <person name="Subramanian E."/>
            <person name="Araus A.J."/>
            <person name="Petzold A."/>
            <person name="Susuki M."/>
            <person name="Suzuki K.-i.T."/>
            <person name="Hayashi T."/>
            <person name="Toyoda A."/>
            <person name="Oliveira C."/>
            <person name="Osipova E."/>
            <person name="Leigh N.D."/>
            <person name="Simon A."/>
            <person name="Yun M.H."/>
        </authorList>
    </citation>
    <scope>NUCLEOTIDE SEQUENCE</scope>
    <source>
        <strain evidence="1">20211129_DDA</strain>
        <tissue evidence="1">Liver</tissue>
    </source>
</reference>
<name>A0AAV7RTS1_PLEWA</name>
<gene>
    <name evidence="1" type="ORF">NDU88_007691</name>
</gene>
<dbReference type="AlphaFoldDB" id="A0AAV7RTS1"/>